<evidence type="ECO:0000313" key="4">
    <source>
        <dbReference type="Proteomes" id="UP001597052"/>
    </source>
</evidence>
<dbReference type="EMBL" id="JBHUDM010000018">
    <property type="protein sequence ID" value="MFD1644009.1"/>
    <property type="molecule type" value="Genomic_DNA"/>
</dbReference>
<comment type="caution">
    <text evidence="3">The sequence shown here is derived from an EMBL/GenBank/DDBJ whole genome shotgun (WGS) entry which is preliminary data.</text>
</comment>
<proteinExistence type="predicted"/>
<sequence length="163" mass="19014">MRKRDKTTEGKNPRKTAEWFWLRMEAIMRDDYECQECGVLGGRKGDAQLHAHHIIPVSEGGENDPDNLLTLCRQCHLYEFHDWKHAKRGSVEVVDEQTTLTDSDEDTDSDDPTPPDGVPNKAYVTVKNPHPGCEYYYWQWRDGDSWKNEYIGPVDDVEFRRID</sequence>
<dbReference type="InterPro" id="IPR002711">
    <property type="entry name" value="HNH"/>
</dbReference>
<accession>A0ABD6DFN0</accession>
<dbReference type="GO" id="GO:0004519">
    <property type="term" value="F:endonuclease activity"/>
    <property type="evidence" value="ECO:0007669"/>
    <property type="project" value="UniProtKB-KW"/>
</dbReference>
<organism evidence="3 4">
    <name type="scientific">Halohasta litorea</name>
    <dbReference type="NCBI Taxonomy" id="869891"/>
    <lineage>
        <taxon>Archaea</taxon>
        <taxon>Methanobacteriati</taxon>
        <taxon>Methanobacteriota</taxon>
        <taxon>Stenosarchaea group</taxon>
        <taxon>Halobacteria</taxon>
        <taxon>Halobacteriales</taxon>
        <taxon>Haloferacaceae</taxon>
        <taxon>Halohasta</taxon>
    </lineage>
</organism>
<reference evidence="3 4" key="1">
    <citation type="journal article" date="2019" name="Int. J. Syst. Evol. Microbiol.">
        <title>The Global Catalogue of Microorganisms (GCM) 10K type strain sequencing project: providing services to taxonomists for standard genome sequencing and annotation.</title>
        <authorList>
            <consortium name="The Broad Institute Genomics Platform"/>
            <consortium name="The Broad Institute Genome Sequencing Center for Infectious Disease"/>
            <person name="Wu L."/>
            <person name="Ma J."/>
        </authorList>
    </citation>
    <scope>NUCLEOTIDE SEQUENCE [LARGE SCALE GENOMIC DNA]</scope>
    <source>
        <strain evidence="3 4">CGMCC 1.10593</strain>
    </source>
</reference>
<keyword evidence="3" id="KW-0540">Nuclease</keyword>
<feature type="region of interest" description="Disordered" evidence="1">
    <location>
        <begin position="94"/>
        <end position="123"/>
    </location>
</feature>
<dbReference type="Proteomes" id="UP001597052">
    <property type="component" value="Unassembled WGS sequence"/>
</dbReference>
<dbReference type="AlphaFoldDB" id="A0ABD6DFN0"/>
<feature type="domain" description="HNH nuclease" evidence="2">
    <location>
        <begin position="22"/>
        <end position="77"/>
    </location>
</feature>
<dbReference type="CDD" id="cd00085">
    <property type="entry name" value="HNHc"/>
    <property type="match status" value="1"/>
</dbReference>
<dbReference type="SMART" id="SM00507">
    <property type="entry name" value="HNHc"/>
    <property type="match status" value="1"/>
</dbReference>
<evidence type="ECO:0000259" key="2">
    <source>
        <dbReference type="SMART" id="SM00507"/>
    </source>
</evidence>
<keyword evidence="4" id="KW-1185">Reference proteome</keyword>
<feature type="compositionally biased region" description="Acidic residues" evidence="1">
    <location>
        <begin position="102"/>
        <end position="113"/>
    </location>
</feature>
<dbReference type="RefSeq" id="WP_256397936.1">
    <property type="nucleotide sequence ID" value="NZ_JANHDJ010000020.1"/>
</dbReference>
<keyword evidence="3" id="KW-0378">Hydrolase</keyword>
<dbReference type="Gene3D" id="1.10.30.50">
    <property type="match status" value="1"/>
</dbReference>
<gene>
    <name evidence="3" type="ORF">ACFSBW_19415</name>
</gene>
<dbReference type="InterPro" id="IPR003615">
    <property type="entry name" value="HNH_nuc"/>
</dbReference>
<name>A0ABD6DFN0_9EURY</name>
<protein>
    <submittedName>
        <fullName evidence="3">HNH endonuclease</fullName>
    </submittedName>
</protein>
<evidence type="ECO:0000256" key="1">
    <source>
        <dbReference type="SAM" id="MobiDB-lite"/>
    </source>
</evidence>
<keyword evidence="3" id="KW-0255">Endonuclease</keyword>
<dbReference type="Pfam" id="PF01844">
    <property type="entry name" value="HNH"/>
    <property type="match status" value="1"/>
</dbReference>
<evidence type="ECO:0000313" key="3">
    <source>
        <dbReference type="EMBL" id="MFD1644009.1"/>
    </source>
</evidence>